<evidence type="ECO:0000256" key="7">
    <source>
        <dbReference type="ARBA" id="ARBA00022840"/>
    </source>
</evidence>
<feature type="coiled-coil region" evidence="9">
    <location>
        <begin position="136"/>
        <end position="170"/>
    </location>
</feature>
<organism evidence="12">
    <name type="scientific">Dehalogenimonas sp. 4OHTPN</name>
    <dbReference type="NCBI Taxonomy" id="3166643"/>
    <lineage>
        <taxon>Bacteria</taxon>
        <taxon>Bacillati</taxon>
        <taxon>Chloroflexota</taxon>
        <taxon>Dehalococcoidia</taxon>
        <taxon>Dehalococcoidales</taxon>
        <taxon>Dehalococcoidaceae</taxon>
        <taxon>Dehalogenimonas</taxon>
    </lineage>
</organism>
<dbReference type="InterPro" id="IPR050482">
    <property type="entry name" value="Sensor_HK_TwoCompSys"/>
</dbReference>
<keyword evidence="10" id="KW-0472">Membrane</keyword>
<evidence type="ECO:0000256" key="6">
    <source>
        <dbReference type="ARBA" id="ARBA00022777"/>
    </source>
</evidence>
<keyword evidence="10" id="KW-0812">Transmembrane</keyword>
<dbReference type="PANTHER" id="PTHR24421">
    <property type="entry name" value="NITRATE/NITRITE SENSOR PROTEIN NARX-RELATED"/>
    <property type="match status" value="1"/>
</dbReference>
<dbReference type="GO" id="GO:0046983">
    <property type="term" value="F:protein dimerization activity"/>
    <property type="evidence" value="ECO:0007669"/>
    <property type="project" value="InterPro"/>
</dbReference>
<dbReference type="SUPFAM" id="SSF55874">
    <property type="entry name" value="ATPase domain of HSP90 chaperone/DNA topoisomerase II/histidine kinase"/>
    <property type="match status" value="1"/>
</dbReference>
<keyword evidence="4" id="KW-0808">Transferase</keyword>
<keyword evidence="10" id="KW-1133">Transmembrane helix</keyword>
<dbReference type="SMART" id="SM00387">
    <property type="entry name" value="HATPase_c"/>
    <property type="match status" value="1"/>
</dbReference>
<dbReference type="RefSeq" id="WP_353713997.1">
    <property type="nucleotide sequence ID" value="NZ_CP159307.1"/>
</dbReference>
<protein>
    <recommendedName>
        <fullName evidence="2">histidine kinase</fullName>
        <ecNumber evidence="2">2.7.13.3</ecNumber>
    </recommendedName>
</protein>
<feature type="transmembrane region" description="Helical" evidence="10">
    <location>
        <begin position="84"/>
        <end position="103"/>
    </location>
</feature>
<dbReference type="CDD" id="cd16917">
    <property type="entry name" value="HATPase_UhpB-NarQ-NarX-like"/>
    <property type="match status" value="1"/>
</dbReference>
<evidence type="ECO:0000256" key="4">
    <source>
        <dbReference type="ARBA" id="ARBA00022679"/>
    </source>
</evidence>
<keyword evidence="6 12" id="KW-0418">Kinase</keyword>
<evidence type="ECO:0000256" key="5">
    <source>
        <dbReference type="ARBA" id="ARBA00022741"/>
    </source>
</evidence>
<feature type="transmembrane region" description="Helical" evidence="10">
    <location>
        <begin position="109"/>
        <end position="126"/>
    </location>
</feature>
<evidence type="ECO:0000313" key="12">
    <source>
        <dbReference type="EMBL" id="XCH32725.1"/>
    </source>
</evidence>
<dbReference type="Pfam" id="PF07730">
    <property type="entry name" value="HisKA_3"/>
    <property type="match status" value="1"/>
</dbReference>
<feature type="transmembrane region" description="Helical" evidence="10">
    <location>
        <begin position="21"/>
        <end position="40"/>
    </location>
</feature>
<keyword evidence="3" id="KW-0597">Phosphoprotein</keyword>
<accession>A0AAU8G809</accession>
<dbReference type="GO" id="GO:0000155">
    <property type="term" value="F:phosphorelay sensor kinase activity"/>
    <property type="evidence" value="ECO:0007669"/>
    <property type="project" value="InterPro"/>
</dbReference>
<dbReference type="Pfam" id="PF02518">
    <property type="entry name" value="HATPase_c"/>
    <property type="match status" value="1"/>
</dbReference>
<dbReference type="PANTHER" id="PTHR24421:SF10">
    <property type="entry name" value="NITRATE_NITRITE SENSOR PROTEIN NARQ"/>
    <property type="match status" value="1"/>
</dbReference>
<dbReference type="InterPro" id="IPR003594">
    <property type="entry name" value="HATPase_dom"/>
</dbReference>
<sequence length="381" mass="43321">MKTAEKPVRRRRRLPRIFLNFHFWLLVLLFTGGFLLQYPQLIPFIDILDPDSFLSLTRHSFGRLIMLLPVTYAALVFGMRVGLLALLVAVAIIVPNIFIGEVTSYPDEIIEVVGIIIIGLVVNLWLESYETDKKHRQVAYLRLENAQRELQRMQQNLRFYLKQITIAQEEERRRIAQELHDETAQDLIAISRKIDGFMSLHPALASSDEAYLEDMHQHVNRTLSGVRRFSQDLRPSVLDDLGLIPAIDWLVPELAKHYKLKIGLQVNGEQRRFAPEVELVLFRIVQESLRNIGKHAMASRAVVTVDFTPEITVVTIRDNGRGFHPPDRIGDLAVSGKLGLTGMQERAQLIGARLAIKSNPGEGTTVTVEVPTTTEQPEHSY</sequence>
<gene>
    <name evidence="12" type="ORF">ABV300_06030</name>
</gene>
<dbReference type="AlphaFoldDB" id="A0AAU8G809"/>
<keyword evidence="8" id="KW-0902">Two-component regulatory system</keyword>
<evidence type="ECO:0000259" key="11">
    <source>
        <dbReference type="SMART" id="SM00387"/>
    </source>
</evidence>
<dbReference type="InterPro" id="IPR011712">
    <property type="entry name" value="Sig_transdc_His_kin_sub3_dim/P"/>
</dbReference>
<name>A0AAU8G809_9CHLR</name>
<keyword evidence="9" id="KW-0175">Coiled coil</keyword>
<evidence type="ECO:0000256" key="9">
    <source>
        <dbReference type="SAM" id="Coils"/>
    </source>
</evidence>
<comment type="catalytic activity">
    <reaction evidence="1">
        <text>ATP + protein L-histidine = ADP + protein N-phospho-L-histidine.</text>
        <dbReference type="EC" id="2.7.13.3"/>
    </reaction>
</comment>
<evidence type="ECO:0000256" key="2">
    <source>
        <dbReference type="ARBA" id="ARBA00012438"/>
    </source>
</evidence>
<keyword evidence="7" id="KW-0067">ATP-binding</keyword>
<dbReference type="EC" id="2.7.13.3" evidence="2"/>
<evidence type="ECO:0000256" key="3">
    <source>
        <dbReference type="ARBA" id="ARBA00022553"/>
    </source>
</evidence>
<evidence type="ECO:0000256" key="1">
    <source>
        <dbReference type="ARBA" id="ARBA00000085"/>
    </source>
</evidence>
<evidence type="ECO:0000256" key="8">
    <source>
        <dbReference type="ARBA" id="ARBA00023012"/>
    </source>
</evidence>
<feature type="transmembrane region" description="Helical" evidence="10">
    <location>
        <begin position="60"/>
        <end position="77"/>
    </location>
</feature>
<dbReference type="EMBL" id="CP159307">
    <property type="protein sequence ID" value="XCH32725.1"/>
    <property type="molecule type" value="Genomic_DNA"/>
</dbReference>
<dbReference type="Gene3D" id="3.30.565.10">
    <property type="entry name" value="Histidine kinase-like ATPase, C-terminal domain"/>
    <property type="match status" value="1"/>
</dbReference>
<dbReference type="Gene3D" id="1.20.5.1930">
    <property type="match status" value="1"/>
</dbReference>
<proteinExistence type="predicted"/>
<dbReference type="InterPro" id="IPR036890">
    <property type="entry name" value="HATPase_C_sf"/>
</dbReference>
<feature type="domain" description="Histidine kinase/HSP90-like ATPase" evidence="11">
    <location>
        <begin position="276"/>
        <end position="374"/>
    </location>
</feature>
<dbReference type="GO" id="GO:0016020">
    <property type="term" value="C:membrane"/>
    <property type="evidence" value="ECO:0007669"/>
    <property type="project" value="InterPro"/>
</dbReference>
<reference evidence="12" key="1">
    <citation type="submission" date="2024-06" db="EMBL/GenBank/DDBJ databases">
        <title>A Novel Isolate, Dehalogenimonas sp. Strain 4OHTPN, Dechlorinates Aromatic 4 Hydroxy chlorothalonil by a Novel Reductive Dehalogenase.</title>
        <authorList>
            <person name="Liu G."/>
        </authorList>
    </citation>
    <scope>NUCLEOTIDE SEQUENCE</scope>
    <source>
        <strain evidence="12">4OHTPN</strain>
    </source>
</reference>
<dbReference type="GO" id="GO:0005524">
    <property type="term" value="F:ATP binding"/>
    <property type="evidence" value="ECO:0007669"/>
    <property type="project" value="UniProtKB-KW"/>
</dbReference>
<keyword evidence="5" id="KW-0547">Nucleotide-binding</keyword>
<evidence type="ECO:0000256" key="10">
    <source>
        <dbReference type="SAM" id="Phobius"/>
    </source>
</evidence>